<keyword evidence="1" id="KW-0472">Membrane</keyword>
<keyword evidence="3" id="KW-1185">Reference proteome</keyword>
<feature type="transmembrane region" description="Helical" evidence="1">
    <location>
        <begin position="82"/>
        <end position="104"/>
    </location>
</feature>
<dbReference type="AlphaFoldDB" id="A0A517NQE4"/>
<dbReference type="EMBL" id="CP036526">
    <property type="protein sequence ID" value="QDT09342.1"/>
    <property type="molecule type" value="Genomic_DNA"/>
</dbReference>
<evidence type="ECO:0000313" key="3">
    <source>
        <dbReference type="Proteomes" id="UP000319817"/>
    </source>
</evidence>
<dbReference type="RefSeq" id="WP_145416916.1">
    <property type="nucleotide sequence ID" value="NZ_CP036526.1"/>
</dbReference>
<feature type="transmembrane region" description="Helical" evidence="1">
    <location>
        <begin position="37"/>
        <end position="58"/>
    </location>
</feature>
<dbReference type="Proteomes" id="UP000319817">
    <property type="component" value="Chromosome"/>
</dbReference>
<gene>
    <name evidence="2" type="ORF">K239x_12880</name>
</gene>
<name>A0A517NQE4_9BACT</name>
<keyword evidence="1" id="KW-1133">Transmembrane helix</keyword>
<reference evidence="2 3" key="1">
    <citation type="submission" date="2019-02" db="EMBL/GenBank/DDBJ databases">
        <title>Deep-cultivation of Planctomycetes and their phenomic and genomic characterization uncovers novel biology.</title>
        <authorList>
            <person name="Wiegand S."/>
            <person name="Jogler M."/>
            <person name="Boedeker C."/>
            <person name="Pinto D."/>
            <person name="Vollmers J."/>
            <person name="Rivas-Marin E."/>
            <person name="Kohn T."/>
            <person name="Peeters S.H."/>
            <person name="Heuer A."/>
            <person name="Rast P."/>
            <person name="Oberbeckmann S."/>
            <person name="Bunk B."/>
            <person name="Jeske O."/>
            <person name="Meyerdierks A."/>
            <person name="Storesund J.E."/>
            <person name="Kallscheuer N."/>
            <person name="Luecker S."/>
            <person name="Lage O.M."/>
            <person name="Pohl T."/>
            <person name="Merkel B.J."/>
            <person name="Hornburger P."/>
            <person name="Mueller R.-W."/>
            <person name="Bruemmer F."/>
            <person name="Labrenz M."/>
            <person name="Spormann A.M."/>
            <person name="Op den Camp H."/>
            <person name="Overmann J."/>
            <person name="Amann R."/>
            <person name="Jetten M.S.M."/>
            <person name="Mascher T."/>
            <person name="Medema M.H."/>
            <person name="Devos D.P."/>
            <person name="Kaster A.-K."/>
            <person name="Ovreas L."/>
            <person name="Rohde M."/>
            <person name="Galperin M.Y."/>
            <person name="Jogler C."/>
        </authorList>
    </citation>
    <scope>NUCLEOTIDE SEQUENCE [LARGE SCALE GENOMIC DNA]</scope>
    <source>
        <strain evidence="2 3">K23_9</strain>
    </source>
</reference>
<keyword evidence="1" id="KW-0812">Transmembrane</keyword>
<evidence type="ECO:0000313" key="2">
    <source>
        <dbReference type="EMBL" id="QDT09342.1"/>
    </source>
</evidence>
<evidence type="ECO:0000256" key="1">
    <source>
        <dbReference type="SAM" id="Phobius"/>
    </source>
</evidence>
<dbReference type="OrthoDB" id="278012at2"/>
<feature type="transmembrane region" description="Helical" evidence="1">
    <location>
        <begin position="157"/>
        <end position="175"/>
    </location>
</feature>
<proteinExistence type="predicted"/>
<organism evidence="2 3">
    <name type="scientific">Stieleria marina</name>
    <dbReference type="NCBI Taxonomy" id="1930275"/>
    <lineage>
        <taxon>Bacteria</taxon>
        <taxon>Pseudomonadati</taxon>
        <taxon>Planctomycetota</taxon>
        <taxon>Planctomycetia</taxon>
        <taxon>Pirellulales</taxon>
        <taxon>Pirellulaceae</taxon>
        <taxon>Stieleria</taxon>
    </lineage>
</organism>
<feature type="transmembrane region" description="Helical" evidence="1">
    <location>
        <begin position="124"/>
        <end position="145"/>
    </location>
</feature>
<accession>A0A517NQE4</accession>
<protein>
    <submittedName>
        <fullName evidence="2">Uncharacterized protein</fullName>
    </submittedName>
</protein>
<feature type="transmembrane region" description="Helical" evidence="1">
    <location>
        <begin position="12"/>
        <end position="31"/>
    </location>
</feature>
<sequence>MRIRRRASLPFLFGIQTLLALIAFSAFMMWFGAFGALIAIASVAVHYSVLSFASVFLARSGGMADPSRYCDWQFVAPDDGTVLRVVVTTFLVFHYVWQLFWLIVMLPAGFPAIWHSRSLGPLSLAHVEHLCLAAFSLLLVTSLLSRAYAGARFSRRICIETSTLLTFLLASHFAIPP</sequence>